<proteinExistence type="predicted"/>
<name>A0A9Q1J5N1_SYNKA</name>
<keyword evidence="2" id="KW-1185">Reference proteome</keyword>
<evidence type="ECO:0000313" key="1">
    <source>
        <dbReference type="EMBL" id="KAJ8368569.1"/>
    </source>
</evidence>
<dbReference type="Proteomes" id="UP001152622">
    <property type="component" value="Chromosome 3"/>
</dbReference>
<protein>
    <submittedName>
        <fullName evidence="1">Uncharacterized protein</fullName>
    </submittedName>
</protein>
<dbReference type="AlphaFoldDB" id="A0A9Q1J5N1"/>
<sequence>MLAWKAEENASSTRASNVCQPISSLHYNQPSSNSEESNIVVQRAASHTKCVQPAVPSFHSAVRRLSCTHCPWHQSTDLHAELEQTGRTFSIGQRRCSITKRRQLEPSLSCSQSAVEQFTFDSTNK</sequence>
<gene>
    <name evidence="1" type="ORF">SKAU_G00085970</name>
</gene>
<accession>A0A9Q1J5N1</accession>
<evidence type="ECO:0000313" key="2">
    <source>
        <dbReference type="Proteomes" id="UP001152622"/>
    </source>
</evidence>
<organism evidence="1 2">
    <name type="scientific">Synaphobranchus kaupii</name>
    <name type="common">Kaup's arrowtooth eel</name>
    <dbReference type="NCBI Taxonomy" id="118154"/>
    <lineage>
        <taxon>Eukaryota</taxon>
        <taxon>Metazoa</taxon>
        <taxon>Chordata</taxon>
        <taxon>Craniata</taxon>
        <taxon>Vertebrata</taxon>
        <taxon>Euteleostomi</taxon>
        <taxon>Actinopterygii</taxon>
        <taxon>Neopterygii</taxon>
        <taxon>Teleostei</taxon>
        <taxon>Anguilliformes</taxon>
        <taxon>Synaphobranchidae</taxon>
        <taxon>Synaphobranchus</taxon>
    </lineage>
</organism>
<comment type="caution">
    <text evidence="1">The sequence shown here is derived from an EMBL/GenBank/DDBJ whole genome shotgun (WGS) entry which is preliminary data.</text>
</comment>
<dbReference type="EMBL" id="JAINUF010000003">
    <property type="protein sequence ID" value="KAJ8368569.1"/>
    <property type="molecule type" value="Genomic_DNA"/>
</dbReference>
<reference evidence="1" key="1">
    <citation type="journal article" date="2023" name="Science">
        <title>Genome structures resolve the early diversification of teleost fishes.</title>
        <authorList>
            <person name="Parey E."/>
            <person name="Louis A."/>
            <person name="Montfort J."/>
            <person name="Bouchez O."/>
            <person name="Roques C."/>
            <person name="Iampietro C."/>
            <person name="Lluch J."/>
            <person name="Castinel A."/>
            <person name="Donnadieu C."/>
            <person name="Desvignes T."/>
            <person name="Floi Bucao C."/>
            <person name="Jouanno E."/>
            <person name="Wen M."/>
            <person name="Mejri S."/>
            <person name="Dirks R."/>
            <person name="Jansen H."/>
            <person name="Henkel C."/>
            <person name="Chen W.J."/>
            <person name="Zahm M."/>
            <person name="Cabau C."/>
            <person name="Klopp C."/>
            <person name="Thompson A.W."/>
            <person name="Robinson-Rechavi M."/>
            <person name="Braasch I."/>
            <person name="Lecointre G."/>
            <person name="Bobe J."/>
            <person name="Postlethwait J.H."/>
            <person name="Berthelot C."/>
            <person name="Roest Crollius H."/>
            <person name="Guiguen Y."/>
        </authorList>
    </citation>
    <scope>NUCLEOTIDE SEQUENCE</scope>
    <source>
        <strain evidence="1">WJC10195</strain>
    </source>
</reference>